<feature type="transmembrane region" description="Helical" evidence="8">
    <location>
        <begin position="211"/>
        <end position="231"/>
    </location>
</feature>
<evidence type="ECO:0000256" key="3">
    <source>
        <dbReference type="ARBA" id="ARBA00022475"/>
    </source>
</evidence>
<dbReference type="Proteomes" id="UP000243002">
    <property type="component" value="Unassembled WGS sequence"/>
</dbReference>
<feature type="transmembrane region" description="Helical" evidence="8">
    <location>
        <begin position="73"/>
        <end position="94"/>
    </location>
</feature>
<feature type="transmembrane region" description="Helical" evidence="8">
    <location>
        <begin position="130"/>
        <end position="147"/>
    </location>
</feature>
<comment type="caution">
    <text evidence="10">The sequence shown here is derived from an EMBL/GenBank/DDBJ whole genome shotgun (WGS) entry which is preliminary data.</text>
</comment>
<evidence type="ECO:0000256" key="4">
    <source>
        <dbReference type="ARBA" id="ARBA00022692"/>
    </source>
</evidence>
<keyword evidence="11" id="KW-1185">Reference proteome</keyword>
<keyword evidence="5 8" id="KW-1133">Transmembrane helix</keyword>
<dbReference type="Pfam" id="PF00892">
    <property type="entry name" value="EamA"/>
    <property type="match status" value="2"/>
</dbReference>
<dbReference type="RefSeq" id="WP_106501393.1">
    <property type="nucleotide sequence ID" value="NZ_PXXO01000001.1"/>
</dbReference>
<dbReference type="InterPro" id="IPR000620">
    <property type="entry name" value="EamA_dom"/>
</dbReference>
<dbReference type="PANTHER" id="PTHR42920">
    <property type="entry name" value="OS03G0707200 PROTEIN-RELATED"/>
    <property type="match status" value="1"/>
</dbReference>
<gene>
    <name evidence="10" type="ORF">C7K55_00055</name>
</gene>
<keyword evidence="3" id="KW-1003">Cell membrane</keyword>
<evidence type="ECO:0000256" key="8">
    <source>
        <dbReference type="SAM" id="Phobius"/>
    </source>
</evidence>
<feature type="region of interest" description="Disordered" evidence="7">
    <location>
        <begin position="300"/>
        <end position="336"/>
    </location>
</feature>
<dbReference type="OrthoDB" id="9794287at2"/>
<accession>A0A2P7N182</accession>
<keyword evidence="6 8" id="KW-0472">Membrane</keyword>
<comment type="similarity">
    <text evidence="2">Belongs to the EamA transporter family.</text>
</comment>
<reference evidence="10 11" key="1">
    <citation type="journal article" date="2018" name="Environ. Microbiol.">
        <title>Ecological and genomic features of two widespread freshwater picocyanobacteria.</title>
        <authorList>
            <person name="Cabello-Yeves P.J."/>
            <person name="Picazo A."/>
            <person name="Camacho A."/>
            <person name="Callieri C."/>
            <person name="Rosselli R."/>
            <person name="Roda-Garcia J.J."/>
            <person name="Coutinho F.H."/>
            <person name="Rodriguez-Valera F."/>
        </authorList>
    </citation>
    <scope>NUCLEOTIDE SEQUENCE [LARGE SCALE GENOMIC DNA]</scope>
    <source>
        <strain evidence="10 11">Tous</strain>
    </source>
</reference>
<dbReference type="AlphaFoldDB" id="A0A2P7N182"/>
<feature type="transmembrane region" description="Helical" evidence="8">
    <location>
        <begin position="243"/>
        <end position="260"/>
    </location>
</feature>
<dbReference type="GO" id="GO:0005886">
    <property type="term" value="C:plasma membrane"/>
    <property type="evidence" value="ECO:0007669"/>
    <property type="project" value="UniProtKB-SubCell"/>
</dbReference>
<dbReference type="PANTHER" id="PTHR42920:SF11">
    <property type="entry name" value="INNER MEMBRANE PROTEIN YTFF"/>
    <property type="match status" value="1"/>
</dbReference>
<dbReference type="InterPro" id="IPR037185">
    <property type="entry name" value="EmrE-like"/>
</dbReference>
<evidence type="ECO:0000313" key="11">
    <source>
        <dbReference type="Proteomes" id="UP000243002"/>
    </source>
</evidence>
<comment type="subcellular location">
    <subcellularLocation>
        <location evidence="1">Cell membrane</location>
        <topology evidence="1">Multi-pass membrane protein</topology>
    </subcellularLocation>
</comment>
<dbReference type="InterPro" id="IPR051258">
    <property type="entry name" value="Diverse_Substrate_Transporter"/>
</dbReference>
<feature type="transmembrane region" description="Helical" evidence="8">
    <location>
        <begin position="266"/>
        <end position="283"/>
    </location>
</feature>
<evidence type="ECO:0000259" key="9">
    <source>
        <dbReference type="Pfam" id="PF00892"/>
    </source>
</evidence>
<feature type="domain" description="EamA" evidence="9">
    <location>
        <begin position="153"/>
        <end position="283"/>
    </location>
</feature>
<organism evidence="10 11">
    <name type="scientific">Cyanobium usitatum str. Tous</name>
    <dbReference type="NCBI Taxonomy" id="2116684"/>
    <lineage>
        <taxon>Bacteria</taxon>
        <taxon>Bacillati</taxon>
        <taxon>Cyanobacteriota</taxon>
        <taxon>Cyanophyceae</taxon>
        <taxon>Synechococcales</taxon>
        <taxon>Prochlorococcaceae</taxon>
        <taxon>Cyanobium</taxon>
    </lineage>
</organism>
<feature type="transmembrane region" description="Helical" evidence="8">
    <location>
        <begin position="153"/>
        <end position="170"/>
    </location>
</feature>
<feature type="transmembrane region" description="Helical" evidence="8">
    <location>
        <begin position="7"/>
        <end position="25"/>
    </location>
</feature>
<dbReference type="EMBL" id="PXXO01000001">
    <property type="protein sequence ID" value="PSJ07209.1"/>
    <property type="molecule type" value="Genomic_DNA"/>
</dbReference>
<feature type="domain" description="EamA" evidence="9">
    <location>
        <begin position="7"/>
        <end position="141"/>
    </location>
</feature>
<feature type="compositionally biased region" description="Basic and acidic residues" evidence="7">
    <location>
        <begin position="305"/>
        <end position="320"/>
    </location>
</feature>
<evidence type="ECO:0000256" key="5">
    <source>
        <dbReference type="ARBA" id="ARBA00022989"/>
    </source>
</evidence>
<evidence type="ECO:0000256" key="7">
    <source>
        <dbReference type="SAM" id="MobiDB-lite"/>
    </source>
</evidence>
<keyword evidence="4 8" id="KW-0812">Transmembrane</keyword>
<name>A0A2P7N182_9CYAN</name>
<feature type="transmembrane region" description="Helical" evidence="8">
    <location>
        <begin position="182"/>
        <end position="205"/>
    </location>
</feature>
<dbReference type="SUPFAM" id="SSF103481">
    <property type="entry name" value="Multidrug resistance efflux transporter EmrE"/>
    <property type="match status" value="2"/>
</dbReference>
<evidence type="ECO:0000256" key="2">
    <source>
        <dbReference type="ARBA" id="ARBA00007362"/>
    </source>
</evidence>
<sequence length="358" mass="37409">MDHRRQGLLKGLLAAVIFGLSAPLVSTLTSAGSPLALAGLLYGGSALALLTARAVRGQSTQESSVKRQDLGMLALLTLLGGIAAPICLVSGLALLSAGSASLLLNLEAVFTMGIAVLIGREHLSGKGTAAAALIIAGALVIGSGTASGTTLHGAVFIALACLGWGIDNNISQRLSIRDPMQIALLKSVGASVPMLLLAGLTGARFPTPMEVVVLLAIGGIGYGLSIWLDLLALRELGAARESVIFATAPFVGAGFAVLALKEALSANMIASGVLMVVGVVLLLNEDHAHWHRHDEVWHEHKHLHNPGDQDQHHAHQHPNDEANGVRTDGAYWHSHPHRHEPIAHAHPHVSDGHHRHQH</sequence>
<evidence type="ECO:0000256" key="1">
    <source>
        <dbReference type="ARBA" id="ARBA00004651"/>
    </source>
</evidence>
<feature type="transmembrane region" description="Helical" evidence="8">
    <location>
        <begin position="100"/>
        <end position="118"/>
    </location>
</feature>
<protein>
    <submittedName>
        <fullName evidence="10">EamA family transporter</fullName>
    </submittedName>
</protein>
<evidence type="ECO:0000256" key="6">
    <source>
        <dbReference type="ARBA" id="ARBA00023136"/>
    </source>
</evidence>
<proteinExistence type="inferred from homology"/>
<evidence type="ECO:0000313" key="10">
    <source>
        <dbReference type="EMBL" id="PSJ07209.1"/>
    </source>
</evidence>
<feature type="transmembrane region" description="Helical" evidence="8">
    <location>
        <begin position="31"/>
        <end position="52"/>
    </location>
</feature>